<sequence length="77" mass="8477">MDLLTGGRSFFGVDEFIVNAVVLKPVKSFFASAAVEDAVDLKGHKKLINNFHDIHLYIYTWLVSVLAIAYGGLHLIG</sequence>
<keyword evidence="3" id="KW-1185">Reference proteome</keyword>
<dbReference type="Proteomes" id="UP000232003">
    <property type="component" value="Chromosome"/>
</dbReference>
<organism evidence="2 3">
    <name type="scientific">Nostoc flagelliforme CCNUN1</name>
    <dbReference type="NCBI Taxonomy" id="2038116"/>
    <lineage>
        <taxon>Bacteria</taxon>
        <taxon>Bacillati</taxon>
        <taxon>Cyanobacteriota</taxon>
        <taxon>Cyanophyceae</taxon>
        <taxon>Nostocales</taxon>
        <taxon>Nostocaceae</taxon>
        <taxon>Nostoc</taxon>
    </lineage>
</organism>
<reference evidence="2 3" key="1">
    <citation type="submission" date="2017-11" db="EMBL/GenBank/DDBJ databases">
        <title>Complete genome of a free-living desiccation-tolerant cyanobacterium and its photosynthetic adaptation to extreme terrestrial habitat.</title>
        <authorList>
            <person name="Shang J."/>
        </authorList>
    </citation>
    <scope>NUCLEOTIDE SEQUENCE [LARGE SCALE GENOMIC DNA]</scope>
    <source>
        <strain evidence="2 3">CCNUN1</strain>
    </source>
</reference>
<evidence type="ECO:0000313" key="3">
    <source>
        <dbReference type="Proteomes" id="UP000232003"/>
    </source>
</evidence>
<keyword evidence="1" id="KW-0472">Membrane</keyword>
<accession>A0A2K8SHX4</accession>
<dbReference type="EMBL" id="CP024785">
    <property type="protein sequence ID" value="AUB35018.1"/>
    <property type="molecule type" value="Genomic_DNA"/>
</dbReference>
<name>A0A2K8SHX4_9NOSO</name>
<gene>
    <name evidence="2" type="ORF">COO91_00866</name>
</gene>
<dbReference type="KEGG" id="nfl:COO91_00866"/>
<evidence type="ECO:0000256" key="1">
    <source>
        <dbReference type="SAM" id="Phobius"/>
    </source>
</evidence>
<feature type="transmembrane region" description="Helical" evidence="1">
    <location>
        <begin position="56"/>
        <end position="76"/>
    </location>
</feature>
<keyword evidence="1" id="KW-1133">Transmembrane helix</keyword>
<dbReference type="AlphaFoldDB" id="A0A2K8SHX4"/>
<proteinExistence type="predicted"/>
<keyword evidence="1" id="KW-0812">Transmembrane</keyword>
<evidence type="ECO:0000313" key="2">
    <source>
        <dbReference type="EMBL" id="AUB35018.1"/>
    </source>
</evidence>
<protein>
    <submittedName>
        <fullName evidence="2">Uncharacterized protein</fullName>
    </submittedName>
</protein>